<dbReference type="InterPro" id="IPR029062">
    <property type="entry name" value="Class_I_gatase-like"/>
</dbReference>
<keyword evidence="2" id="KW-0315">Glutamine amidotransferase</keyword>
<dbReference type="EMBL" id="CP073078">
    <property type="protein sequence ID" value="QUD86722.1"/>
    <property type="molecule type" value="Genomic_DNA"/>
</dbReference>
<dbReference type="PANTHER" id="PTHR42695:SF5">
    <property type="entry name" value="GLUTAMINE AMIDOTRANSFERASE YLR126C-RELATED"/>
    <property type="match status" value="1"/>
</dbReference>
<feature type="domain" description="Glutamine amidotransferase" evidence="1">
    <location>
        <begin position="64"/>
        <end position="184"/>
    </location>
</feature>
<dbReference type="KEGG" id="caul:KCG34_16780"/>
<dbReference type="Pfam" id="PF00117">
    <property type="entry name" value="GATase"/>
    <property type="match status" value="1"/>
</dbReference>
<evidence type="ECO:0000313" key="2">
    <source>
        <dbReference type="EMBL" id="QUD86722.1"/>
    </source>
</evidence>
<gene>
    <name evidence="2" type="ORF">KCG34_16780</name>
</gene>
<dbReference type="SUPFAM" id="SSF52317">
    <property type="entry name" value="Class I glutamine amidotransferase-like"/>
    <property type="match status" value="1"/>
</dbReference>
<protein>
    <submittedName>
        <fullName evidence="2">Type 1 glutamine amidotransferase</fullName>
    </submittedName>
</protein>
<organism evidence="2 3">
    <name type="scientific">Phenylobacterium montanum</name>
    <dbReference type="NCBI Taxonomy" id="2823693"/>
    <lineage>
        <taxon>Bacteria</taxon>
        <taxon>Pseudomonadati</taxon>
        <taxon>Pseudomonadota</taxon>
        <taxon>Alphaproteobacteria</taxon>
        <taxon>Caulobacterales</taxon>
        <taxon>Caulobacteraceae</taxon>
        <taxon>Phenylobacterium</taxon>
    </lineage>
</organism>
<reference evidence="2" key="1">
    <citation type="submission" date="2021-04" db="EMBL/GenBank/DDBJ databases">
        <title>The complete genome sequence of Caulobacter sp. S6.</title>
        <authorList>
            <person name="Tang Y."/>
            <person name="Ouyang W."/>
            <person name="Liu Q."/>
            <person name="Huang B."/>
            <person name="Guo Z."/>
            <person name="Lei P."/>
        </authorList>
    </citation>
    <scope>NUCLEOTIDE SEQUENCE</scope>
    <source>
        <strain evidence="2">S6</strain>
    </source>
</reference>
<sequence length="232" mass="25054">MKLGILETGAPPEKLREQFGDYPSMFASLLGETVQVTAYDVTRGALPKSAGEQQAWLVTGSAAGVYDPLPWIGPMMEFLREAKGQAPMVGICFGHQAMAQAFGGQVVKSPKGWAIGLNRYDVAEPEPWMDQAPTIAIPASHQDQVVRLPPGARVSLASGFTPYAGLSYDDGRSISFQGHPEFDPAYAAALIQARRGKTYDDETADAGLESLSRPNDRQRVGDWILKFLLQAG</sequence>
<dbReference type="PROSITE" id="PS51273">
    <property type="entry name" value="GATASE_TYPE_1"/>
    <property type="match status" value="1"/>
</dbReference>
<dbReference type="GO" id="GO:0005829">
    <property type="term" value="C:cytosol"/>
    <property type="evidence" value="ECO:0007669"/>
    <property type="project" value="TreeGrafter"/>
</dbReference>
<evidence type="ECO:0000259" key="1">
    <source>
        <dbReference type="Pfam" id="PF00117"/>
    </source>
</evidence>
<keyword evidence="3" id="KW-1185">Reference proteome</keyword>
<proteinExistence type="predicted"/>
<dbReference type="CDD" id="cd01741">
    <property type="entry name" value="GATase1_1"/>
    <property type="match status" value="1"/>
</dbReference>
<dbReference type="AlphaFoldDB" id="A0A975FXG3"/>
<dbReference type="RefSeq" id="WP_211936775.1">
    <property type="nucleotide sequence ID" value="NZ_CP073078.1"/>
</dbReference>
<evidence type="ECO:0000313" key="3">
    <source>
        <dbReference type="Proteomes" id="UP000676409"/>
    </source>
</evidence>
<name>A0A975FXG3_9CAUL</name>
<dbReference type="InterPro" id="IPR017926">
    <property type="entry name" value="GATASE"/>
</dbReference>
<dbReference type="Gene3D" id="3.40.50.880">
    <property type="match status" value="1"/>
</dbReference>
<dbReference type="InterPro" id="IPR044992">
    <property type="entry name" value="ChyE-like"/>
</dbReference>
<dbReference type="Proteomes" id="UP000676409">
    <property type="component" value="Chromosome"/>
</dbReference>
<accession>A0A975FXG3</accession>
<dbReference type="PANTHER" id="PTHR42695">
    <property type="entry name" value="GLUTAMINE AMIDOTRANSFERASE YLR126C-RELATED"/>
    <property type="match status" value="1"/>
</dbReference>